<protein>
    <submittedName>
        <fullName evidence="3">Uncharacterized protein</fullName>
    </submittedName>
</protein>
<feature type="compositionally biased region" description="Acidic residues" evidence="1">
    <location>
        <begin position="379"/>
        <end position="394"/>
    </location>
</feature>
<feature type="region of interest" description="Disordered" evidence="1">
    <location>
        <begin position="376"/>
        <end position="399"/>
    </location>
</feature>
<keyword evidence="2" id="KW-0812">Transmembrane</keyword>
<accession>A0ABP5G4S7</accession>
<comment type="caution">
    <text evidence="3">The sequence shown here is derived from an EMBL/GenBank/DDBJ whole genome shotgun (WGS) entry which is preliminary data.</text>
</comment>
<dbReference type="Gene3D" id="3.30.420.10">
    <property type="entry name" value="Ribonuclease H-like superfamily/Ribonuclease H"/>
    <property type="match status" value="1"/>
</dbReference>
<dbReference type="InterPro" id="IPR036397">
    <property type="entry name" value="RNaseH_sf"/>
</dbReference>
<feature type="transmembrane region" description="Helical" evidence="2">
    <location>
        <begin position="480"/>
        <end position="501"/>
    </location>
</feature>
<keyword evidence="2" id="KW-0472">Membrane</keyword>
<organism evidence="3 4">
    <name type="scientific">Yaniella flava</name>
    <dbReference type="NCBI Taxonomy" id="287930"/>
    <lineage>
        <taxon>Bacteria</taxon>
        <taxon>Bacillati</taxon>
        <taxon>Actinomycetota</taxon>
        <taxon>Actinomycetes</taxon>
        <taxon>Micrococcales</taxon>
        <taxon>Micrococcaceae</taxon>
        <taxon>Yaniella</taxon>
    </lineage>
</organism>
<evidence type="ECO:0000256" key="2">
    <source>
        <dbReference type="SAM" id="Phobius"/>
    </source>
</evidence>
<dbReference type="Proteomes" id="UP001501461">
    <property type="component" value="Unassembled WGS sequence"/>
</dbReference>
<dbReference type="InterPro" id="IPR012337">
    <property type="entry name" value="RNaseH-like_sf"/>
</dbReference>
<evidence type="ECO:0000256" key="1">
    <source>
        <dbReference type="SAM" id="MobiDB-lite"/>
    </source>
</evidence>
<gene>
    <name evidence="3" type="ORF">GCM10009720_20560</name>
</gene>
<keyword evidence="4" id="KW-1185">Reference proteome</keyword>
<dbReference type="EMBL" id="BAAAMN010000041">
    <property type="protein sequence ID" value="GAA2039899.1"/>
    <property type="molecule type" value="Genomic_DNA"/>
</dbReference>
<feature type="compositionally biased region" description="Acidic residues" evidence="1">
    <location>
        <begin position="334"/>
        <end position="354"/>
    </location>
</feature>
<feature type="compositionally biased region" description="Acidic residues" evidence="1">
    <location>
        <begin position="250"/>
        <end position="265"/>
    </location>
</feature>
<feature type="region of interest" description="Disordered" evidence="1">
    <location>
        <begin position="250"/>
        <end position="361"/>
    </location>
</feature>
<feature type="compositionally biased region" description="Acidic residues" evidence="1">
    <location>
        <begin position="283"/>
        <end position="299"/>
    </location>
</feature>
<feature type="transmembrane region" description="Helical" evidence="2">
    <location>
        <begin position="441"/>
        <end position="468"/>
    </location>
</feature>
<proteinExistence type="predicted"/>
<sequence>MSGVKRGDIAVMSALSFVALELQTTHLDPASVSQAAYVKLVNGNITRVASWKIIPPTATSAQASDPKAKTWADALSQLNMMVGQLPIVSYYRDADKEVFQAASRVIGETAPNLHWLDCRELARTFLPELPEFQLSTVLKALDLFGEYGDSDTVEQTTQIVIELARREGVTTVEELWGDLYEQPDQLLGLHTGFEGIGFMDQPDEPQESPADTPQEPTEPAADELDGDNDQAGDIDIQAPLEDDIPVDAEPEETLEEPTAEPAEPDAADRAEELTGVEEAPGPLDEEVNGPEERGEEMEQGESAAIHEPIAAETPTEADDASAQAPVLASADELLAGEDNDPPELEEPVEETPEEPIDRPKFLDSDSEVLPVATATATEVADEPETELTNDDGADEPVAPPEPLNAPLVETSDTTPMAEAVEIPQRSAKDYRTKRSSKALRTFGFLGIFAFGVLALVGLVLTVMAGLLFFTDNALMLEAKIAGVILTGAVTLLSVLMTTISYQSFRNN</sequence>
<dbReference type="SUPFAM" id="SSF53098">
    <property type="entry name" value="Ribonuclease H-like"/>
    <property type="match status" value="1"/>
</dbReference>
<evidence type="ECO:0000313" key="3">
    <source>
        <dbReference type="EMBL" id="GAA2039899.1"/>
    </source>
</evidence>
<evidence type="ECO:0000313" key="4">
    <source>
        <dbReference type="Proteomes" id="UP001501461"/>
    </source>
</evidence>
<feature type="region of interest" description="Disordered" evidence="1">
    <location>
        <begin position="194"/>
        <end position="234"/>
    </location>
</feature>
<reference evidence="4" key="1">
    <citation type="journal article" date="2019" name="Int. J. Syst. Evol. Microbiol.">
        <title>The Global Catalogue of Microorganisms (GCM) 10K type strain sequencing project: providing services to taxonomists for standard genome sequencing and annotation.</title>
        <authorList>
            <consortium name="The Broad Institute Genomics Platform"/>
            <consortium name="The Broad Institute Genome Sequencing Center for Infectious Disease"/>
            <person name="Wu L."/>
            <person name="Ma J."/>
        </authorList>
    </citation>
    <scope>NUCLEOTIDE SEQUENCE [LARGE SCALE GENOMIC DNA]</scope>
    <source>
        <strain evidence="4">JCM 13595</strain>
    </source>
</reference>
<feature type="compositionally biased region" description="Acidic residues" evidence="1">
    <location>
        <begin position="220"/>
        <end position="232"/>
    </location>
</feature>
<keyword evidence="2" id="KW-1133">Transmembrane helix</keyword>
<name>A0ABP5G4S7_9MICC</name>